<evidence type="ECO:0000256" key="5">
    <source>
        <dbReference type="ARBA" id="ARBA00023002"/>
    </source>
</evidence>
<evidence type="ECO:0000313" key="8">
    <source>
        <dbReference type="EMBL" id="KAJ5116298.1"/>
    </source>
</evidence>
<feature type="chain" id="PRO_5040886796" description="FAD-binding PCMH-type domain-containing protein" evidence="6">
    <location>
        <begin position="23"/>
        <end position="636"/>
    </location>
</feature>
<comment type="caution">
    <text evidence="8">The sequence shown here is derived from an EMBL/GenBank/DDBJ whole genome shotgun (WGS) entry which is preliminary data.</text>
</comment>
<keyword evidence="5" id="KW-0560">Oxidoreductase</keyword>
<reference evidence="8" key="1">
    <citation type="submission" date="2022-11" db="EMBL/GenBank/DDBJ databases">
        <authorList>
            <person name="Petersen C."/>
        </authorList>
    </citation>
    <scope>NUCLEOTIDE SEQUENCE</scope>
    <source>
        <strain evidence="8">IBT 30069</strain>
    </source>
</reference>
<dbReference type="SUPFAM" id="SSF56176">
    <property type="entry name" value="FAD-binding/transporter-associated domain-like"/>
    <property type="match status" value="1"/>
</dbReference>
<keyword evidence="3" id="KW-0285">Flavoprotein</keyword>
<sequence>MAPQSLIAGFLGALLLAGLGQATSAVGQRVSDSSVAGAPLFESETFQVTNKSLAALKPNQTALFGFQSSSTTHNQPRKRCRLLPGDKSWPSDSTWSQFDDILGGALIKTVPLAASCYPSWPEYDSGKCKDISTNWTVSYEHDADPASIMWPLFEGRTCLPTAINTTSTCSIGGYSSYAVNVSTVAQVQLAVNFARNANLRLVVKNTGHDFNGKSTGAGGLGVWTHNLKDLEFIEKYNSSGYQGPVVKMGAGVQAFEVYEKAEKLGYTVVGGEGKTVGVAGGYVLGGGHSPMSSVYGLAADQVLALEVVLANGQFVTVTEETNPDLFWAIRGGGGGTYGVVTSIISRVHPKVGVTVSTFNFTTSANVSVETFWSGVRAYFKRFPAHADAGTYAYFWIIGTGPNSFQFLMNPFFAVNHTLTEFNTLLKPWFNDLKALGIPFTPNTTYYESFHPAWAAGFPLETIGSVTMMTGSRLFPRENWEDDSKFNATLRAIRSTVSMGHPLLAFNMKAELPDGYPEDSSNPAFRKTLMHAITSATWASNATNAQINSTMNTLTNNVLGKWRATCPEAGAYLSESDIMEPNFQQAFYGTNYGRLYKLKQRYDPTGLFYAPTGVGSENWQVKSEDGLPDQNGRLCRV</sequence>
<dbReference type="InterPro" id="IPR016166">
    <property type="entry name" value="FAD-bd_PCMH"/>
</dbReference>
<proteinExistence type="inferred from homology"/>
<organism evidence="8 9">
    <name type="scientific">Penicillium angulare</name>
    <dbReference type="NCBI Taxonomy" id="116970"/>
    <lineage>
        <taxon>Eukaryota</taxon>
        <taxon>Fungi</taxon>
        <taxon>Dikarya</taxon>
        <taxon>Ascomycota</taxon>
        <taxon>Pezizomycotina</taxon>
        <taxon>Eurotiomycetes</taxon>
        <taxon>Eurotiomycetidae</taxon>
        <taxon>Eurotiales</taxon>
        <taxon>Aspergillaceae</taxon>
        <taxon>Penicillium</taxon>
    </lineage>
</organism>
<name>A0A9W9KS32_9EURO</name>
<dbReference type="Pfam" id="PF08031">
    <property type="entry name" value="BBE"/>
    <property type="match status" value="1"/>
</dbReference>
<evidence type="ECO:0000256" key="4">
    <source>
        <dbReference type="ARBA" id="ARBA00022827"/>
    </source>
</evidence>
<evidence type="ECO:0000313" key="9">
    <source>
        <dbReference type="Proteomes" id="UP001149165"/>
    </source>
</evidence>
<evidence type="ECO:0000256" key="1">
    <source>
        <dbReference type="ARBA" id="ARBA00001974"/>
    </source>
</evidence>
<feature type="signal peptide" evidence="6">
    <location>
        <begin position="1"/>
        <end position="22"/>
    </location>
</feature>
<protein>
    <recommendedName>
        <fullName evidence="7">FAD-binding PCMH-type domain-containing protein</fullName>
    </recommendedName>
</protein>
<evidence type="ECO:0000256" key="3">
    <source>
        <dbReference type="ARBA" id="ARBA00022630"/>
    </source>
</evidence>
<keyword evidence="9" id="KW-1185">Reference proteome</keyword>
<gene>
    <name evidence="8" type="ORF">N7456_000646</name>
</gene>
<evidence type="ECO:0000259" key="7">
    <source>
        <dbReference type="PROSITE" id="PS51387"/>
    </source>
</evidence>
<dbReference type="PANTHER" id="PTHR42973">
    <property type="entry name" value="BINDING OXIDOREDUCTASE, PUTATIVE (AFU_ORTHOLOGUE AFUA_1G17690)-RELATED"/>
    <property type="match status" value="1"/>
</dbReference>
<evidence type="ECO:0000256" key="6">
    <source>
        <dbReference type="SAM" id="SignalP"/>
    </source>
</evidence>
<dbReference type="AlphaFoldDB" id="A0A9W9KS32"/>
<comment type="similarity">
    <text evidence="2">Belongs to the oxygen-dependent FAD-linked oxidoreductase family.</text>
</comment>
<dbReference type="PROSITE" id="PS51387">
    <property type="entry name" value="FAD_PCMH"/>
    <property type="match status" value="1"/>
</dbReference>
<dbReference type="EMBL" id="JAPQKH010000001">
    <property type="protein sequence ID" value="KAJ5116298.1"/>
    <property type="molecule type" value="Genomic_DNA"/>
</dbReference>
<dbReference type="GO" id="GO:0016491">
    <property type="term" value="F:oxidoreductase activity"/>
    <property type="evidence" value="ECO:0007669"/>
    <property type="project" value="UniProtKB-KW"/>
</dbReference>
<evidence type="ECO:0000256" key="2">
    <source>
        <dbReference type="ARBA" id="ARBA00005466"/>
    </source>
</evidence>
<dbReference type="InterPro" id="IPR050416">
    <property type="entry name" value="FAD-linked_Oxidoreductase"/>
</dbReference>
<feature type="domain" description="FAD-binding PCMH-type" evidence="7">
    <location>
        <begin position="171"/>
        <end position="350"/>
    </location>
</feature>
<dbReference type="GO" id="GO:0071949">
    <property type="term" value="F:FAD binding"/>
    <property type="evidence" value="ECO:0007669"/>
    <property type="project" value="InterPro"/>
</dbReference>
<dbReference type="InterPro" id="IPR036318">
    <property type="entry name" value="FAD-bd_PCMH-like_sf"/>
</dbReference>
<dbReference type="Proteomes" id="UP001149165">
    <property type="component" value="Unassembled WGS sequence"/>
</dbReference>
<dbReference type="InterPro" id="IPR006094">
    <property type="entry name" value="Oxid_FAD_bind_N"/>
</dbReference>
<dbReference type="InterPro" id="IPR012951">
    <property type="entry name" value="BBE"/>
</dbReference>
<comment type="cofactor">
    <cofactor evidence="1">
        <name>FAD</name>
        <dbReference type="ChEBI" id="CHEBI:57692"/>
    </cofactor>
</comment>
<keyword evidence="4" id="KW-0274">FAD</keyword>
<keyword evidence="6" id="KW-0732">Signal</keyword>
<dbReference type="Pfam" id="PF01565">
    <property type="entry name" value="FAD_binding_4"/>
    <property type="match status" value="1"/>
</dbReference>
<dbReference type="OrthoDB" id="9983560at2759"/>
<dbReference type="PANTHER" id="PTHR42973:SF39">
    <property type="entry name" value="FAD-BINDING PCMH-TYPE DOMAIN-CONTAINING PROTEIN"/>
    <property type="match status" value="1"/>
</dbReference>
<dbReference type="Gene3D" id="3.30.465.10">
    <property type="match status" value="2"/>
</dbReference>
<dbReference type="InterPro" id="IPR016169">
    <property type="entry name" value="FAD-bd_PCMH_sub2"/>
</dbReference>
<accession>A0A9W9KS32</accession>
<reference evidence="8" key="2">
    <citation type="journal article" date="2023" name="IMA Fungus">
        <title>Comparative genomic study of the Penicillium genus elucidates a diverse pangenome and 15 lateral gene transfer events.</title>
        <authorList>
            <person name="Petersen C."/>
            <person name="Sorensen T."/>
            <person name="Nielsen M.R."/>
            <person name="Sondergaard T.E."/>
            <person name="Sorensen J.L."/>
            <person name="Fitzpatrick D.A."/>
            <person name="Frisvad J.C."/>
            <person name="Nielsen K.L."/>
        </authorList>
    </citation>
    <scope>NUCLEOTIDE SEQUENCE</scope>
    <source>
        <strain evidence="8">IBT 30069</strain>
    </source>
</reference>